<evidence type="ECO:0000256" key="4">
    <source>
        <dbReference type="ARBA" id="ARBA00008310"/>
    </source>
</evidence>
<evidence type="ECO:0000256" key="5">
    <source>
        <dbReference type="ARBA" id="ARBA00012402"/>
    </source>
</evidence>
<protein>
    <recommendedName>
        <fullName evidence="6 11">Coproporphyrinogen III oxidase</fullName>
        <ecNumber evidence="5 11">1.3.3.15</ecNumber>
    </recommendedName>
</protein>
<dbReference type="InterPro" id="IPR004572">
    <property type="entry name" value="Protoporphyrinogen_oxidase"/>
</dbReference>
<evidence type="ECO:0000313" key="14">
    <source>
        <dbReference type="Proteomes" id="UP001398420"/>
    </source>
</evidence>
<organism evidence="13 14">
    <name type="scientific">Kurthia gibsonii</name>
    <dbReference type="NCBI Taxonomy" id="33946"/>
    <lineage>
        <taxon>Bacteria</taxon>
        <taxon>Bacillati</taxon>
        <taxon>Bacillota</taxon>
        <taxon>Bacilli</taxon>
        <taxon>Bacillales</taxon>
        <taxon>Caryophanaceae</taxon>
        <taxon>Kurthia</taxon>
    </lineage>
</organism>
<evidence type="ECO:0000256" key="7">
    <source>
        <dbReference type="ARBA" id="ARBA00022630"/>
    </source>
</evidence>
<dbReference type="Gene3D" id="1.10.3110.10">
    <property type="entry name" value="protoporphyrinogen ix oxidase, domain 3"/>
    <property type="match status" value="1"/>
</dbReference>
<evidence type="ECO:0000256" key="3">
    <source>
        <dbReference type="ARBA" id="ARBA00004744"/>
    </source>
</evidence>
<dbReference type="SUPFAM" id="SSF54373">
    <property type="entry name" value="FAD-linked reductases, C-terminal domain"/>
    <property type="match status" value="1"/>
</dbReference>
<comment type="caution">
    <text evidence="13">The sequence shown here is derived from an EMBL/GenBank/DDBJ whole genome shotgun (WGS) entry which is preliminary data.</text>
</comment>
<accession>A0ABU9LNN7</accession>
<dbReference type="EC" id="1.3.3.15" evidence="5 11"/>
<evidence type="ECO:0000256" key="8">
    <source>
        <dbReference type="ARBA" id="ARBA00022827"/>
    </source>
</evidence>
<dbReference type="Proteomes" id="UP001398420">
    <property type="component" value="Unassembled WGS sequence"/>
</dbReference>
<evidence type="ECO:0000313" key="13">
    <source>
        <dbReference type="EMBL" id="MEL5989492.1"/>
    </source>
</evidence>
<dbReference type="NCBIfam" id="TIGR00562">
    <property type="entry name" value="proto_IX_ox"/>
    <property type="match status" value="1"/>
</dbReference>
<comment type="function">
    <text evidence="11">Involved in coproporphyrin-dependent heme b biosynthesis. Catalyzes the oxidation of coproporphyrinogen III to coproporphyrin III.</text>
</comment>
<dbReference type="Pfam" id="PF01593">
    <property type="entry name" value="Amino_oxidase"/>
    <property type="match status" value="1"/>
</dbReference>
<evidence type="ECO:0000259" key="12">
    <source>
        <dbReference type="Pfam" id="PF01593"/>
    </source>
</evidence>
<dbReference type="Gene3D" id="3.50.50.60">
    <property type="entry name" value="FAD/NAD(P)-binding domain"/>
    <property type="match status" value="1"/>
</dbReference>
<evidence type="ECO:0000256" key="1">
    <source>
        <dbReference type="ARBA" id="ARBA00001755"/>
    </source>
</evidence>
<comment type="subcellular location">
    <subcellularLocation>
        <location evidence="11">Cytoplasm</location>
    </subcellularLocation>
</comment>
<keyword evidence="11" id="KW-0963">Cytoplasm</keyword>
<dbReference type="PANTHER" id="PTHR42923">
    <property type="entry name" value="PROTOPORPHYRINOGEN OXIDASE"/>
    <property type="match status" value="1"/>
</dbReference>
<feature type="domain" description="Amine oxidase" evidence="12">
    <location>
        <begin position="12"/>
        <end position="458"/>
    </location>
</feature>
<dbReference type="InterPro" id="IPR036188">
    <property type="entry name" value="FAD/NAD-bd_sf"/>
</dbReference>
<evidence type="ECO:0000256" key="11">
    <source>
        <dbReference type="RuleBase" id="RU364052"/>
    </source>
</evidence>
<dbReference type="Gene3D" id="3.90.660.20">
    <property type="entry name" value="Protoporphyrinogen oxidase, mitochondrial, domain 2"/>
    <property type="match status" value="1"/>
</dbReference>
<keyword evidence="10 11" id="KW-0350">Heme biosynthesis</keyword>
<gene>
    <name evidence="13" type="primary">hemG</name>
    <name evidence="13" type="ORF">AAF454_13845</name>
</gene>
<comment type="similarity">
    <text evidence="4 11">Belongs to the protoporphyrinogen/coproporphyrinogen oxidase family. Coproporphyrinogen III oxidase subfamily.</text>
</comment>
<comment type="cofactor">
    <cofactor evidence="2 11">
        <name>FAD</name>
        <dbReference type="ChEBI" id="CHEBI:57692"/>
    </cofactor>
</comment>
<keyword evidence="7 11" id="KW-0285">Flavoprotein</keyword>
<comment type="catalytic activity">
    <reaction evidence="1">
        <text>coproporphyrinogen III + 3 O2 = coproporphyrin III + 3 H2O2</text>
        <dbReference type="Rhea" id="RHEA:43436"/>
        <dbReference type="ChEBI" id="CHEBI:15379"/>
        <dbReference type="ChEBI" id="CHEBI:16240"/>
        <dbReference type="ChEBI" id="CHEBI:57309"/>
        <dbReference type="ChEBI" id="CHEBI:131725"/>
        <dbReference type="EC" id="1.3.3.15"/>
    </reaction>
    <physiologicalReaction direction="left-to-right" evidence="1">
        <dbReference type="Rhea" id="RHEA:43437"/>
    </physiologicalReaction>
</comment>
<evidence type="ECO:0000256" key="6">
    <source>
        <dbReference type="ARBA" id="ARBA00019046"/>
    </source>
</evidence>
<dbReference type="InterPro" id="IPR050464">
    <property type="entry name" value="Zeta_carotene_desat/Oxidored"/>
</dbReference>
<dbReference type="RefSeq" id="WP_285216436.1">
    <property type="nucleotide sequence ID" value="NZ_JAWVOH010000009.1"/>
</dbReference>
<dbReference type="SUPFAM" id="SSF51905">
    <property type="entry name" value="FAD/NAD(P)-binding domain"/>
    <property type="match status" value="1"/>
</dbReference>
<dbReference type="InterPro" id="IPR002937">
    <property type="entry name" value="Amino_oxidase"/>
</dbReference>
<name>A0ABU9LNN7_9BACL</name>
<reference evidence="13 14" key="1">
    <citation type="submission" date="2024-04" db="EMBL/GenBank/DDBJ databases">
        <authorList>
            <person name="Wu Y.S."/>
            <person name="Zhang L."/>
        </authorList>
    </citation>
    <scope>NUCLEOTIDE SEQUENCE [LARGE SCALE GENOMIC DNA]</scope>
    <source>
        <strain evidence="13 14">KG-01</strain>
    </source>
</reference>
<sequence length="469" mass="53480">MRKVVVIGGGITGMSTMHYLQKQAKEQGLDLALTLIEKDAQIGGKMVTKQRDGYLMEVGADSIVSRHASVRKLIEELQLEDRVVYNDTGVSYILTENQLHAIPEDSVFGIPMNEQALNKSTLISEEGKKAVLQDLEKTELPFTTNHSVGEFLTYYLGEEIVQKQVAPVLSGVYSGDLNKLTIASTLPYLFEYKNEFGSIMRGFEANKAFYQENAKKKFISFKNGLVELFERIEETLENATILKNTSVELLKQDTNGYKIQIDTGEWLDADEVVLAVPHQVAQKLLKEEPFQRDFEELQTGSIITVYLAYDLPNDVLPADGTGYIVSSGNDVDCNACTWTSRKWRHTSKDDKLLIRMFYKKNNPRFEEFCQMTNDELAQIARQDIEKSLKIIDEPTWIDVKKWFDAMPIYNLQHKQAVERIEKQMVKYHPHVHLAGCSYYGVGIGLCIQNGEEVATRVMNQFIQRQREFV</sequence>
<keyword evidence="8 11" id="KW-0274">FAD</keyword>
<evidence type="ECO:0000256" key="2">
    <source>
        <dbReference type="ARBA" id="ARBA00001974"/>
    </source>
</evidence>
<dbReference type="EMBL" id="JBCEWA010000013">
    <property type="protein sequence ID" value="MEL5989492.1"/>
    <property type="molecule type" value="Genomic_DNA"/>
</dbReference>
<keyword evidence="14" id="KW-1185">Reference proteome</keyword>
<evidence type="ECO:0000256" key="9">
    <source>
        <dbReference type="ARBA" id="ARBA00023002"/>
    </source>
</evidence>
<keyword evidence="9 11" id="KW-0560">Oxidoreductase</keyword>
<proteinExistence type="inferred from homology"/>
<dbReference type="PANTHER" id="PTHR42923:SF3">
    <property type="entry name" value="PROTOPORPHYRINOGEN OXIDASE"/>
    <property type="match status" value="1"/>
</dbReference>
<evidence type="ECO:0000256" key="10">
    <source>
        <dbReference type="ARBA" id="ARBA00023133"/>
    </source>
</evidence>
<dbReference type="GO" id="GO:0004729">
    <property type="term" value="F:oxygen-dependent protoporphyrinogen oxidase activity"/>
    <property type="evidence" value="ECO:0007669"/>
    <property type="project" value="UniProtKB-EC"/>
</dbReference>
<comment type="pathway">
    <text evidence="3 11">Porphyrin-containing compound metabolism; protoheme biosynthesis.</text>
</comment>